<gene>
    <name evidence="2" type="ORF">AFL42_07880</name>
</gene>
<protein>
    <submittedName>
        <fullName evidence="2">Stage II sporulation protein P</fullName>
    </submittedName>
</protein>
<dbReference type="InterPro" id="IPR010897">
    <property type="entry name" value="Spore_II_P"/>
</dbReference>
<sequence length="385" mass="43414">MSSKSKFPKNRPFRFYKKGGLYLTSVIVLFLLIGLLTTIQPAYRISSGTITKWTNDIDGSVFLHLLGMENRAFNQAFPEETPLPSWSSSLFQVATSIKPKDPRSLLGNEIPGFSIYDSQILIAGEGTDYTNLPYESSPPLEEVLKDREAIVETEEDDVKEEENSQSTGDRKVVYIYNSHNRESFLPHLPDVNDPDLAHHSKVNITMVSDRLAKSLEAKGIGAEVEEKDIGNLLDEKGMEYWQSYEASRGVVQEAFAANKDIQFSFDLHRDALNRKHTTKEIKGKDYARIIFVVGEDHPKFEKNLQLATELHYLIEEKYPGLSRGVLRKGGSGTNGIFNQDLSENALLIEFGGPENNLDEMYRSADAFAEVFSKYYWDAESVEGDS</sequence>
<dbReference type="Proteomes" id="UP000037854">
    <property type="component" value="Unassembled WGS sequence"/>
</dbReference>
<keyword evidence="1" id="KW-0472">Membrane</keyword>
<accession>A0ABR5MJQ8</accession>
<dbReference type="Pfam" id="PF07454">
    <property type="entry name" value="SpoIIP"/>
    <property type="match status" value="1"/>
</dbReference>
<evidence type="ECO:0000313" key="3">
    <source>
        <dbReference type="Proteomes" id="UP000037854"/>
    </source>
</evidence>
<dbReference type="EMBL" id="LGTK01000021">
    <property type="protein sequence ID" value="KPH75859.1"/>
    <property type="molecule type" value="Genomic_DNA"/>
</dbReference>
<keyword evidence="3" id="KW-1185">Reference proteome</keyword>
<feature type="transmembrane region" description="Helical" evidence="1">
    <location>
        <begin position="21"/>
        <end position="43"/>
    </location>
</feature>
<proteinExistence type="predicted"/>
<keyword evidence="1" id="KW-0812">Transmembrane</keyword>
<dbReference type="NCBIfam" id="TIGR02867">
    <property type="entry name" value="spore_II_P"/>
    <property type="match status" value="1"/>
</dbReference>
<reference evidence="2 3" key="1">
    <citation type="submission" date="2015-07" db="EMBL/GenBank/DDBJ databases">
        <title>High-quality draft genome sequence of Oceanobacillus caeni HM6, a bacillus isolated from a human feces.</title>
        <authorList>
            <person name="Kumar J."/>
            <person name="Verma M.K."/>
            <person name="Pandey R."/>
            <person name="Bhambi M."/>
            <person name="Chauhan N."/>
        </authorList>
    </citation>
    <scope>NUCLEOTIDE SEQUENCE [LARGE SCALE GENOMIC DNA]</scope>
    <source>
        <strain evidence="2 3">HM6</strain>
    </source>
</reference>
<keyword evidence="1" id="KW-1133">Transmembrane helix</keyword>
<dbReference type="RefSeq" id="WP_060668328.1">
    <property type="nucleotide sequence ID" value="NZ_JARTGE010000139.1"/>
</dbReference>
<name>A0ABR5MJQ8_9BACI</name>
<evidence type="ECO:0000313" key="2">
    <source>
        <dbReference type="EMBL" id="KPH75859.1"/>
    </source>
</evidence>
<comment type="caution">
    <text evidence="2">The sequence shown here is derived from an EMBL/GenBank/DDBJ whole genome shotgun (WGS) entry which is preliminary data.</text>
</comment>
<evidence type="ECO:0000256" key="1">
    <source>
        <dbReference type="SAM" id="Phobius"/>
    </source>
</evidence>
<organism evidence="2 3">
    <name type="scientific">Oceanobacillus caeni</name>
    <dbReference type="NCBI Taxonomy" id="405946"/>
    <lineage>
        <taxon>Bacteria</taxon>
        <taxon>Bacillati</taxon>
        <taxon>Bacillota</taxon>
        <taxon>Bacilli</taxon>
        <taxon>Bacillales</taxon>
        <taxon>Bacillaceae</taxon>
        <taxon>Oceanobacillus</taxon>
    </lineage>
</organism>